<dbReference type="PANTHER" id="PTHR14517:SF6">
    <property type="entry name" value="RE41410P"/>
    <property type="match status" value="1"/>
</dbReference>
<keyword evidence="5 10" id="KW-0175">Coiled coil</keyword>
<comment type="subunit">
    <text evidence="9">Microtubule inner protein component of sperm flagellar doublet microtubules.</text>
</comment>
<evidence type="ECO:0000256" key="8">
    <source>
        <dbReference type="ARBA" id="ARBA00023273"/>
    </source>
</evidence>
<feature type="region of interest" description="Disordered" evidence="11">
    <location>
        <begin position="345"/>
        <end position="371"/>
    </location>
</feature>
<evidence type="ECO:0000256" key="9">
    <source>
        <dbReference type="ARBA" id="ARBA00046435"/>
    </source>
</evidence>
<proteinExistence type="inferred from homology"/>
<evidence type="ECO:0000256" key="10">
    <source>
        <dbReference type="SAM" id="Coils"/>
    </source>
</evidence>
<reference evidence="12" key="1">
    <citation type="submission" date="2012-08" db="EMBL/GenBank/DDBJ databases">
        <title>Comparative genomics of metastatic and non-metastatic Leishmania guyanensis provides insights into polygenic factors involved in Leishmania RNA virus infection.</title>
        <authorList>
            <person name="Smith D."/>
            <person name="Hertz-Fowler C."/>
            <person name="Martin R."/>
            <person name="Dickens N."/>
            <person name="Fasel N."/>
            <person name="Falquet L."/>
            <person name="Beverley S."/>
            <person name="Zangger H."/>
            <person name="Calderon-Copete S."/>
            <person name="Mottram J."/>
            <person name="Xenarios I."/>
        </authorList>
    </citation>
    <scope>NUCLEOTIDE SEQUENCE</scope>
    <source>
        <strain evidence="12">MHOM/BR/75/M4147/SSU:IR2SAT-LUC</strain>
    </source>
</reference>
<feature type="compositionally biased region" description="Basic and acidic residues" evidence="11">
    <location>
        <begin position="134"/>
        <end position="154"/>
    </location>
</feature>
<name>A0A1E1IQL0_LEIGU</name>
<keyword evidence="8" id="KW-0966">Cell projection</keyword>
<feature type="compositionally biased region" description="Basic and acidic residues" evidence="11">
    <location>
        <begin position="345"/>
        <end position="364"/>
    </location>
</feature>
<evidence type="ECO:0000256" key="5">
    <source>
        <dbReference type="ARBA" id="ARBA00023054"/>
    </source>
</evidence>
<keyword evidence="6" id="KW-0969">Cilium</keyword>
<protein>
    <submittedName>
        <fullName evidence="12">Putative flagellar protofilament ribbon protein-like protein</fullName>
    </submittedName>
</protein>
<keyword evidence="3" id="KW-0963">Cytoplasm</keyword>
<gene>
    <name evidence="12" type="primary">LgM4147LRVhigh.10.00320.00790</name>
    <name evidence="12" type="ORF">BN36_1010680</name>
</gene>
<comment type="similarity">
    <text evidence="2">Belongs to the RIB43A family.</text>
</comment>
<feature type="region of interest" description="Disordered" evidence="11">
    <location>
        <begin position="1"/>
        <end position="36"/>
    </location>
</feature>
<feature type="region of interest" description="Disordered" evidence="11">
    <location>
        <begin position="134"/>
        <end position="163"/>
    </location>
</feature>
<dbReference type="AlphaFoldDB" id="A0A1E1IQL0"/>
<evidence type="ECO:0000256" key="3">
    <source>
        <dbReference type="ARBA" id="ARBA00022490"/>
    </source>
</evidence>
<dbReference type="PANTHER" id="PTHR14517">
    <property type="entry name" value="RIB43A-RELATED"/>
    <property type="match status" value="1"/>
</dbReference>
<comment type="subcellular location">
    <subcellularLocation>
        <location evidence="1">Cytoplasm</location>
        <location evidence="1">Cytoskeleton</location>
        <location evidence="1">Flagellum axoneme</location>
    </subcellularLocation>
</comment>
<dbReference type="EMBL" id="CALQ01000298">
    <property type="protein sequence ID" value="CCM13556.1"/>
    <property type="molecule type" value="Genomic_DNA"/>
</dbReference>
<keyword evidence="7" id="KW-0206">Cytoskeleton</keyword>
<evidence type="ECO:0000256" key="4">
    <source>
        <dbReference type="ARBA" id="ARBA00022846"/>
    </source>
</evidence>
<evidence type="ECO:0000313" key="12">
    <source>
        <dbReference type="EMBL" id="CCM13556.1"/>
    </source>
</evidence>
<evidence type="ECO:0000256" key="6">
    <source>
        <dbReference type="ARBA" id="ARBA00023069"/>
    </source>
</evidence>
<keyword evidence="4 12" id="KW-0282">Flagellum</keyword>
<feature type="compositionally biased region" description="Low complexity" evidence="11">
    <location>
        <begin position="12"/>
        <end position="30"/>
    </location>
</feature>
<dbReference type="Pfam" id="PF05914">
    <property type="entry name" value="RIB43A"/>
    <property type="match status" value="1"/>
</dbReference>
<evidence type="ECO:0000256" key="2">
    <source>
        <dbReference type="ARBA" id="ARBA00006875"/>
    </source>
</evidence>
<feature type="coiled-coil region" evidence="10">
    <location>
        <begin position="64"/>
        <end position="97"/>
    </location>
</feature>
<evidence type="ECO:0000256" key="1">
    <source>
        <dbReference type="ARBA" id="ARBA00004611"/>
    </source>
</evidence>
<organism evidence="12">
    <name type="scientific">Leishmania guyanensis</name>
    <dbReference type="NCBI Taxonomy" id="5670"/>
    <lineage>
        <taxon>Eukaryota</taxon>
        <taxon>Discoba</taxon>
        <taxon>Euglenozoa</taxon>
        <taxon>Kinetoplastea</taxon>
        <taxon>Metakinetoplastina</taxon>
        <taxon>Trypanosomatida</taxon>
        <taxon>Trypanosomatidae</taxon>
        <taxon>Leishmaniinae</taxon>
        <taxon>Leishmania</taxon>
        <taxon>Leishmania guyanensis species complex</taxon>
    </lineage>
</organism>
<sequence length="397" mass="47138">MDSSSQVQDVFTAANSRGTAAASSANNATSVLNPMNTKTKKQLFMLQRAERLKDPKVRKMGIDREALDAQVREKEALRQLEKERNDYYDRQALLMDRHACALQQEVNAIRAAREKELQDYRQTFQKKEMGREWDLNDPETRRKELPARVGDNDPRNGPSSMQKFEGEDLDYAARRAAQQLQQRQWAQQQVNEKLAKKWMEQERDRAFDDRNEEVNYRLYEVEKKVAEQRRLMEKNGADFNRALAEQHRREALRAREEDTRLGLEEIAYQMDSDFLNERETVVGERGATVKAERYKGMTAKQKTLLRSGQDEQLRELRRRRLLEVEEKKQWSQQEHMQLRMANALDRQRERERRAEREKLAETHKMQSQAAAQRKAELDELYKNAVDEDYFKYWDRCL</sequence>
<evidence type="ECO:0000256" key="11">
    <source>
        <dbReference type="SAM" id="MobiDB-lite"/>
    </source>
</evidence>
<accession>A0A1E1IQL0</accession>
<evidence type="ECO:0000256" key="7">
    <source>
        <dbReference type="ARBA" id="ARBA00023212"/>
    </source>
</evidence>
<dbReference type="InterPro" id="IPR008805">
    <property type="entry name" value="RIB43A"/>
</dbReference>